<dbReference type="CDD" id="cd06588">
    <property type="entry name" value="PhnB_like"/>
    <property type="match status" value="1"/>
</dbReference>
<dbReference type="PANTHER" id="PTHR33990:SF1">
    <property type="entry name" value="PROTEIN YJDN"/>
    <property type="match status" value="1"/>
</dbReference>
<dbReference type="EMBL" id="RFFG01000021">
    <property type="protein sequence ID" value="RMI44078.1"/>
    <property type="molecule type" value="Genomic_DNA"/>
</dbReference>
<gene>
    <name evidence="2" type="ORF">EBO15_14260</name>
</gene>
<evidence type="ECO:0000313" key="2">
    <source>
        <dbReference type="EMBL" id="RMI44078.1"/>
    </source>
</evidence>
<reference evidence="2 3" key="1">
    <citation type="submission" date="2018-10" db="EMBL/GenBank/DDBJ databases">
        <title>Isolation from soil.</title>
        <authorList>
            <person name="Hu J."/>
        </authorList>
    </citation>
    <scope>NUCLEOTIDE SEQUENCE [LARGE SCALE GENOMIC DNA]</scope>
    <source>
        <strain evidence="2 3">NEAU-Ht49</strain>
    </source>
</reference>
<proteinExistence type="predicted"/>
<dbReference type="Gene3D" id="3.10.180.10">
    <property type="entry name" value="2,3-Dihydroxybiphenyl 1,2-Dioxygenase, domain 1"/>
    <property type="match status" value="1"/>
</dbReference>
<feature type="domain" description="PhnB-like" evidence="1">
    <location>
        <begin position="6"/>
        <end position="130"/>
    </location>
</feature>
<accession>A0A3M2MAD3</accession>
<keyword evidence="3" id="KW-1185">Reference proteome</keyword>
<dbReference type="PANTHER" id="PTHR33990">
    <property type="entry name" value="PROTEIN YJDN-RELATED"/>
    <property type="match status" value="1"/>
</dbReference>
<dbReference type="RefSeq" id="WP_122194855.1">
    <property type="nucleotide sequence ID" value="NZ_JBHSKC010000025.1"/>
</dbReference>
<dbReference type="SUPFAM" id="SSF54593">
    <property type="entry name" value="Glyoxalase/Bleomycin resistance protein/Dihydroxybiphenyl dioxygenase"/>
    <property type="match status" value="1"/>
</dbReference>
<evidence type="ECO:0000313" key="3">
    <source>
        <dbReference type="Proteomes" id="UP000282674"/>
    </source>
</evidence>
<organism evidence="2 3">
    <name type="scientific">Actinomadura harenae</name>
    <dbReference type="NCBI Taxonomy" id="2483351"/>
    <lineage>
        <taxon>Bacteria</taxon>
        <taxon>Bacillati</taxon>
        <taxon>Actinomycetota</taxon>
        <taxon>Actinomycetes</taxon>
        <taxon>Streptosporangiales</taxon>
        <taxon>Thermomonosporaceae</taxon>
        <taxon>Actinomadura</taxon>
    </lineage>
</organism>
<sequence length="135" mass="14617">MGSLLNPYLVFGGQARAAMEHYQKVFGGELRVMLFGEFGQTDPELKDQVMHAMLETSAGFTLMASDTPPGMSARGPGNVSISVSGDDEGELRRYWAGLSDGGSVQLALEKQMWGDVFGQCTDRFGVEWMVNISAS</sequence>
<dbReference type="Proteomes" id="UP000282674">
    <property type="component" value="Unassembled WGS sequence"/>
</dbReference>
<dbReference type="Pfam" id="PF06983">
    <property type="entry name" value="3-dmu-9_3-mt"/>
    <property type="match status" value="1"/>
</dbReference>
<dbReference type="InterPro" id="IPR028973">
    <property type="entry name" value="PhnB-like"/>
</dbReference>
<dbReference type="InterPro" id="IPR029068">
    <property type="entry name" value="Glyas_Bleomycin-R_OHBP_Dase"/>
</dbReference>
<dbReference type="OrthoDB" id="9795306at2"/>
<evidence type="ECO:0000259" key="1">
    <source>
        <dbReference type="Pfam" id="PF06983"/>
    </source>
</evidence>
<dbReference type="AlphaFoldDB" id="A0A3M2MAD3"/>
<protein>
    <submittedName>
        <fullName evidence="2">VOC family protein</fullName>
    </submittedName>
</protein>
<comment type="caution">
    <text evidence="2">The sequence shown here is derived from an EMBL/GenBank/DDBJ whole genome shotgun (WGS) entry which is preliminary data.</text>
</comment>
<name>A0A3M2MAD3_9ACTN</name>